<dbReference type="SUPFAM" id="SSF51735">
    <property type="entry name" value="NAD(P)-binding Rossmann-fold domains"/>
    <property type="match status" value="1"/>
</dbReference>
<dbReference type="Pfam" id="PF13241">
    <property type="entry name" value="NAD_binding_7"/>
    <property type="match status" value="1"/>
</dbReference>
<dbReference type="EC" id="1.3.1.76" evidence="2"/>
<evidence type="ECO:0000256" key="5">
    <source>
        <dbReference type="ARBA" id="ARBA00023244"/>
    </source>
</evidence>
<dbReference type="EMBL" id="FOXF01000001">
    <property type="protein sequence ID" value="SFO98342.1"/>
    <property type="molecule type" value="Genomic_DNA"/>
</dbReference>
<evidence type="ECO:0000313" key="7">
    <source>
        <dbReference type="EMBL" id="SFO98342.1"/>
    </source>
</evidence>
<dbReference type="SUPFAM" id="SSF75615">
    <property type="entry name" value="Siroheme synthase middle domains-like"/>
    <property type="match status" value="1"/>
</dbReference>
<dbReference type="Gene3D" id="3.30.160.110">
    <property type="entry name" value="Siroheme synthase, domain 2"/>
    <property type="match status" value="1"/>
</dbReference>
<dbReference type="Gene3D" id="3.40.50.720">
    <property type="entry name" value="NAD(P)-binding Rossmann-like Domain"/>
    <property type="match status" value="1"/>
</dbReference>
<evidence type="ECO:0000256" key="4">
    <source>
        <dbReference type="ARBA" id="ARBA00023027"/>
    </source>
</evidence>
<protein>
    <recommendedName>
        <fullName evidence="2">precorrin-2 dehydrogenase</fullName>
        <ecNumber evidence="2">1.3.1.76</ecNumber>
    </recommendedName>
</protein>
<dbReference type="InterPro" id="IPR028161">
    <property type="entry name" value="Met8-like"/>
</dbReference>
<accession>A0A662ZDZ9</accession>
<dbReference type="GO" id="GO:0004325">
    <property type="term" value="F:ferrochelatase activity"/>
    <property type="evidence" value="ECO:0007669"/>
    <property type="project" value="InterPro"/>
</dbReference>
<keyword evidence="3" id="KW-0560">Oxidoreductase</keyword>
<keyword evidence="5" id="KW-0627">Porphyrin biosynthesis</keyword>
<dbReference type="GO" id="GO:0043115">
    <property type="term" value="F:precorrin-2 dehydrogenase activity"/>
    <property type="evidence" value="ECO:0007669"/>
    <property type="project" value="UniProtKB-EC"/>
</dbReference>
<dbReference type="AlphaFoldDB" id="A0A662ZDZ9"/>
<evidence type="ECO:0000256" key="2">
    <source>
        <dbReference type="ARBA" id="ARBA00012400"/>
    </source>
</evidence>
<keyword evidence="4" id="KW-0520">NAD</keyword>
<dbReference type="RefSeq" id="WP_093139902.1">
    <property type="nucleotide sequence ID" value="NZ_FOXF01000001.1"/>
</dbReference>
<dbReference type="GO" id="GO:0019354">
    <property type="term" value="P:siroheme biosynthetic process"/>
    <property type="evidence" value="ECO:0007669"/>
    <property type="project" value="UniProtKB-UniPathway"/>
</dbReference>
<comment type="pathway">
    <text evidence="1">Porphyrin-containing compound metabolism; siroheme biosynthesis; sirohydrochlorin from precorrin-2: step 1/1.</text>
</comment>
<dbReference type="InterPro" id="IPR006367">
    <property type="entry name" value="Sirohaem_synthase_N"/>
</dbReference>
<dbReference type="OrthoDB" id="9815856at2"/>
<proteinExistence type="predicted"/>
<dbReference type="NCBIfam" id="TIGR01470">
    <property type="entry name" value="cysG_Nterm"/>
    <property type="match status" value="1"/>
</dbReference>
<evidence type="ECO:0000256" key="3">
    <source>
        <dbReference type="ARBA" id="ARBA00023002"/>
    </source>
</evidence>
<comment type="catalytic activity">
    <reaction evidence="6">
        <text>precorrin-2 + NAD(+) = sirohydrochlorin + NADH + 2 H(+)</text>
        <dbReference type="Rhea" id="RHEA:15613"/>
        <dbReference type="ChEBI" id="CHEBI:15378"/>
        <dbReference type="ChEBI" id="CHEBI:57540"/>
        <dbReference type="ChEBI" id="CHEBI:57945"/>
        <dbReference type="ChEBI" id="CHEBI:58351"/>
        <dbReference type="ChEBI" id="CHEBI:58827"/>
        <dbReference type="EC" id="1.3.1.76"/>
    </reaction>
</comment>
<dbReference type="InterPro" id="IPR036291">
    <property type="entry name" value="NAD(P)-bd_dom_sf"/>
</dbReference>
<keyword evidence="8" id="KW-1185">Reference proteome</keyword>
<evidence type="ECO:0000256" key="6">
    <source>
        <dbReference type="ARBA" id="ARBA00047561"/>
    </source>
</evidence>
<sequence>MPFFPIFINLDGYRILIVGGGHVACRKAQQLAEYTRNITAVSPVFTGDFQKLKDRISLKQRAFSYDDLLNADLVIAATDDGELNSGIYRRCHESGIPVNVVDCPENCDFYFPALVKRDDLVIGITSSGSAPGVSGTLRKILDDRLPRHAGELLSEIGKLRKKILAEGGRPAENQEYSALIEHFAEEIEGVFK</sequence>
<dbReference type="PANTHER" id="PTHR35330">
    <property type="entry name" value="SIROHEME BIOSYNTHESIS PROTEIN MET8"/>
    <property type="match status" value="1"/>
</dbReference>
<dbReference type="Proteomes" id="UP000243745">
    <property type="component" value="Unassembled WGS sequence"/>
</dbReference>
<name>A0A662ZDZ9_9GAMM</name>
<organism evidence="7 8">
    <name type="scientific">Ruminobacter amylophilus</name>
    <dbReference type="NCBI Taxonomy" id="867"/>
    <lineage>
        <taxon>Bacteria</taxon>
        <taxon>Pseudomonadati</taxon>
        <taxon>Pseudomonadota</taxon>
        <taxon>Gammaproteobacteria</taxon>
        <taxon>Aeromonadales</taxon>
        <taxon>Succinivibrionaceae</taxon>
        <taxon>Ruminobacter</taxon>
    </lineage>
</organism>
<gene>
    <name evidence="7" type="ORF">SAMN02910344_00096</name>
</gene>
<dbReference type="PANTHER" id="PTHR35330:SF1">
    <property type="entry name" value="SIROHEME BIOSYNTHESIS PROTEIN MET8"/>
    <property type="match status" value="1"/>
</dbReference>
<reference evidence="7 8" key="1">
    <citation type="submission" date="2016-10" db="EMBL/GenBank/DDBJ databases">
        <authorList>
            <person name="Varghese N."/>
            <person name="Submissions S."/>
        </authorList>
    </citation>
    <scope>NUCLEOTIDE SEQUENCE [LARGE SCALE GENOMIC DNA]</scope>
    <source>
        <strain evidence="7 8">DSM 1361</strain>
    </source>
</reference>
<dbReference type="UniPathway" id="UPA00262">
    <property type="reaction ID" value="UER00222"/>
</dbReference>
<evidence type="ECO:0000256" key="1">
    <source>
        <dbReference type="ARBA" id="ARBA00005010"/>
    </source>
</evidence>
<evidence type="ECO:0000313" key="8">
    <source>
        <dbReference type="Proteomes" id="UP000243745"/>
    </source>
</evidence>